<dbReference type="SMART" id="SM00943">
    <property type="entry name" value="Prim-Pol"/>
    <property type="match status" value="1"/>
</dbReference>
<dbReference type="Proteomes" id="UP001206483">
    <property type="component" value="Unassembled WGS sequence"/>
</dbReference>
<protein>
    <recommendedName>
        <fullName evidence="1">DNA primase/polymerase bifunctional N-terminal domain-containing protein</fullName>
    </recommendedName>
</protein>
<organism evidence="2 3">
    <name type="scientific">Kitasatospora paracochleata</name>
    <dbReference type="NCBI Taxonomy" id="58354"/>
    <lineage>
        <taxon>Bacteria</taxon>
        <taxon>Bacillati</taxon>
        <taxon>Actinomycetota</taxon>
        <taxon>Actinomycetes</taxon>
        <taxon>Kitasatosporales</taxon>
        <taxon>Streptomycetaceae</taxon>
        <taxon>Kitasatospora</taxon>
    </lineage>
</organism>
<sequence>MAGRWCHGFLAATTDPDLVDTWWTANPRFGVGIACGPAGLLVIDVDAHPAPVPARDRLLPGIPIPDHVDLEGLANGFHTIALLAALRGHPTPADDTTTLRVRTPSGGLHIWYQAPPALAFRSSTGSGKNRALAWQVDIRAHGGYIVAPGTSTAAGIYTAIGTARRPARLPDWLAQDLQRTHHTGETTALPSGLVPPPRARQAVVAAQGTKDAPRALTSVLADVTDCASAPENMGFTEKLNRAAYTAGGLVAAGHLTEDHAETLLRKAAATARPGQEQRNESIIRTALDAGVRRPLHLRGRA</sequence>
<dbReference type="CDD" id="cd04859">
    <property type="entry name" value="Prim_Pol"/>
    <property type="match status" value="1"/>
</dbReference>
<dbReference type="EMBL" id="JAMZDX010000008">
    <property type="protein sequence ID" value="MCP2314127.1"/>
    <property type="molecule type" value="Genomic_DNA"/>
</dbReference>
<dbReference type="InterPro" id="IPR015330">
    <property type="entry name" value="DNA_primase/pol_bifunc_N"/>
</dbReference>
<reference evidence="2 3" key="1">
    <citation type="submission" date="2022-06" db="EMBL/GenBank/DDBJ databases">
        <title>Sequencing the genomes of 1000 actinobacteria strains.</title>
        <authorList>
            <person name="Klenk H.-P."/>
        </authorList>
    </citation>
    <scope>NUCLEOTIDE SEQUENCE [LARGE SCALE GENOMIC DNA]</scope>
    <source>
        <strain evidence="2 3">DSM 41656</strain>
    </source>
</reference>
<dbReference type="Pfam" id="PF09250">
    <property type="entry name" value="Prim-Pol"/>
    <property type="match status" value="1"/>
</dbReference>
<accession>A0ABT1J9J0</accession>
<keyword evidence="3" id="KW-1185">Reference proteome</keyword>
<proteinExistence type="predicted"/>
<gene>
    <name evidence="2" type="ORF">FHR36_007326</name>
</gene>
<comment type="caution">
    <text evidence="2">The sequence shown here is derived from an EMBL/GenBank/DDBJ whole genome shotgun (WGS) entry which is preliminary data.</text>
</comment>
<dbReference type="SUPFAM" id="SSF56747">
    <property type="entry name" value="Prim-pol domain"/>
    <property type="match status" value="1"/>
</dbReference>
<feature type="domain" description="DNA primase/polymerase bifunctional N-terminal" evidence="1">
    <location>
        <begin position="1"/>
        <end position="173"/>
    </location>
</feature>
<evidence type="ECO:0000313" key="3">
    <source>
        <dbReference type="Proteomes" id="UP001206483"/>
    </source>
</evidence>
<evidence type="ECO:0000259" key="1">
    <source>
        <dbReference type="SMART" id="SM00943"/>
    </source>
</evidence>
<evidence type="ECO:0000313" key="2">
    <source>
        <dbReference type="EMBL" id="MCP2314127.1"/>
    </source>
</evidence>
<name>A0ABT1J9J0_9ACTN</name>